<gene>
    <name evidence="1" type="ORF">H109_02424</name>
</gene>
<evidence type="ECO:0000313" key="1">
    <source>
        <dbReference type="EMBL" id="KDB25750.1"/>
    </source>
</evidence>
<evidence type="ECO:0000313" key="2">
    <source>
        <dbReference type="Proteomes" id="UP000024533"/>
    </source>
</evidence>
<dbReference type="AlphaFoldDB" id="A0A059JD28"/>
<reference evidence="1 2" key="1">
    <citation type="submission" date="2014-02" db="EMBL/GenBank/DDBJ databases">
        <title>The Genome Sequence of Trichophyton interdigitale MR816.</title>
        <authorList>
            <consortium name="The Broad Institute Genomics Platform"/>
            <person name="Cuomo C.A."/>
            <person name="White T.C."/>
            <person name="Graser Y."/>
            <person name="Martinez-Rossi N."/>
            <person name="Heitman J."/>
            <person name="Young S.K."/>
            <person name="Zeng Q."/>
            <person name="Gargeya S."/>
            <person name="Abouelleil A."/>
            <person name="Alvarado L."/>
            <person name="Chapman S.B."/>
            <person name="Gainer-Dewar J."/>
            <person name="Goldberg J."/>
            <person name="Griggs A."/>
            <person name="Gujja S."/>
            <person name="Hansen M."/>
            <person name="Howarth C."/>
            <person name="Imamovic A."/>
            <person name="Larimer J."/>
            <person name="Martinez D."/>
            <person name="Murphy C."/>
            <person name="Pearson M.D."/>
            <person name="Persinoti G."/>
            <person name="Poon T."/>
            <person name="Priest M."/>
            <person name="Roberts A.D."/>
            <person name="Saif S."/>
            <person name="Shea T.D."/>
            <person name="Sykes S.N."/>
            <person name="Wortman J."/>
            <person name="Nusbaum C."/>
            <person name="Birren B."/>
        </authorList>
    </citation>
    <scope>NUCLEOTIDE SEQUENCE [LARGE SCALE GENOMIC DNA]</scope>
    <source>
        <strain evidence="1 2">MR816</strain>
    </source>
</reference>
<keyword evidence="2" id="KW-1185">Reference proteome</keyword>
<sequence length="124" mass="13741">MDLDTSVGLLRCRSRIFNGPLQNKLSESKSERISTALFHHDIFAPTGFDKSKLQAYTSAKSNGYMGTHNAQEYKYLSTTVGGSGLTNFNVATSELQHGQLLKLKNSGWDTCCKYLGNTQTNRNN</sequence>
<dbReference type="Proteomes" id="UP000024533">
    <property type="component" value="Unassembled WGS sequence"/>
</dbReference>
<dbReference type="EMBL" id="AOKY01000181">
    <property type="protein sequence ID" value="KDB25750.1"/>
    <property type="molecule type" value="Genomic_DNA"/>
</dbReference>
<proteinExistence type="predicted"/>
<organism evidence="1 2">
    <name type="scientific">Trichophyton interdigitale (strain MR816)</name>
    <dbReference type="NCBI Taxonomy" id="1215338"/>
    <lineage>
        <taxon>Eukaryota</taxon>
        <taxon>Fungi</taxon>
        <taxon>Dikarya</taxon>
        <taxon>Ascomycota</taxon>
        <taxon>Pezizomycotina</taxon>
        <taxon>Eurotiomycetes</taxon>
        <taxon>Eurotiomycetidae</taxon>
        <taxon>Onygenales</taxon>
        <taxon>Arthrodermataceae</taxon>
        <taxon>Trichophyton</taxon>
    </lineage>
</organism>
<protein>
    <submittedName>
        <fullName evidence="1">Uncharacterized protein</fullName>
    </submittedName>
</protein>
<dbReference type="HOGENOM" id="CLU_2005528_0_0_1"/>
<accession>A0A059JD28</accession>
<comment type="caution">
    <text evidence="1">The sequence shown here is derived from an EMBL/GenBank/DDBJ whole genome shotgun (WGS) entry which is preliminary data.</text>
</comment>
<name>A0A059JD28_TRIIM</name>